<gene>
    <name evidence="2" type="ORF">ERS686654_01282</name>
    <name evidence="1" type="ORF">ERS739220_01103</name>
    <name evidence="3" type="ORF">ERS739223_01704</name>
</gene>
<organism evidence="1 6">
    <name type="scientific">Campylobacter hyointestinalis subsp. hyointestinalis</name>
    <dbReference type="NCBI Taxonomy" id="91352"/>
    <lineage>
        <taxon>Bacteria</taxon>
        <taxon>Pseudomonadati</taxon>
        <taxon>Campylobacterota</taxon>
        <taxon>Epsilonproteobacteria</taxon>
        <taxon>Campylobacterales</taxon>
        <taxon>Campylobacteraceae</taxon>
        <taxon>Campylobacter</taxon>
    </lineage>
</organism>
<dbReference type="Proteomes" id="UP000052245">
    <property type="component" value="Unassembled WGS sequence"/>
</dbReference>
<keyword evidence="4" id="KW-1185">Reference proteome</keyword>
<reference evidence="4 5" key="1">
    <citation type="submission" date="2015-11" db="EMBL/GenBank/DDBJ databases">
        <authorList>
            <consortium name="Pathogen Informatics"/>
        </authorList>
    </citation>
    <scope>NUCLEOTIDE SEQUENCE [LARGE SCALE GENOMIC DNA]</scope>
    <source>
        <strain evidence="2 4">006A-0059</strain>
        <strain evidence="1 6">006A-0191</strain>
        <strain evidence="3 5">007A-0283</strain>
    </source>
</reference>
<evidence type="ECO:0000313" key="2">
    <source>
        <dbReference type="EMBL" id="CUU82123.1"/>
    </source>
</evidence>
<proteinExistence type="predicted"/>
<evidence type="ECO:0000313" key="4">
    <source>
        <dbReference type="Proteomes" id="UP000052237"/>
    </source>
</evidence>
<dbReference type="AlphaFoldDB" id="A0A2S5JAQ9"/>
<evidence type="ECO:0000313" key="3">
    <source>
        <dbReference type="EMBL" id="CUU91240.1"/>
    </source>
</evidence>
<dbReference type="EMBL" id="FAVC01000003">
    <property type="protein sequence ID" value="CUU91240.1"/>
    <property type="molecule type" value="Genomic_DNA"/>
</dbReference>
<evidence type="ECO:0000313" key="1">
    <source>
        <dbReference type="EMBL" id="CUU80265.1"/>
    </source>
</evidence>
<accession>A0A2S5JAQ9</accession>
<dbReference type="EMBL" id="FAVB01000003">
    <property type="protein sequence ID" value="CUU82123.1"/>
    <property type="molecule type" value="Genomic_DNA"/>
</dbReference>
<dbReference type="RefSeq" id="WP_059425817.1">
    <property type="nucleotide sequence ID" value="NZ_CP040464.1"/>
</dbReference>
<dbReference type="GeneID" id="29474723"/>
<dbReference type="EMBL" id="FAUW01000003">
    <property type="protein sequence ID" value="CUU80265.1"/>
    <property type="molecule type" value="Genomic_DNA"/>
</dbReference>
<name>A0A2S5JAQ9_CAMHY</name>
<accession>A0A0S4RV14</accession>
<sequence length="167" mass="19481">MVDFRLIASQISVEFEEDDGNKFELEFNSSRANIEEWLSLAKARGEAENSDPLTLKLLIELYKKVDELSNLIKHEKSPQIPLKYHEITSLIGFEGFEFKNECLDPSKIYFARVSLPLFIKRGILLYFEALDTRTAKIIRVSRNDEKEWSMYVAESERLEIRKQKSNG</sequence>
<protein>
    <submittedName>
        <fullName evidence="1">Uncharacterized protein</fullName>
    </submittedName>
</protein>
<comment type="caution">
    <text evidence="1">The sequence shown here is derived from an EMBL/GenBank/DDBJ whole genome shotgun (WGS) entry which is preliminary data.</text>
</comment>
<dbReference type="Proteomes" id="UP000052257">
    <property type="component" value="Unassembled WGS sequence"/>
</dbReference>
<evidence type="ECO:0000313" key="6">
    <source>
        <dbReference type="Proteomes" id="UP000052257"/>
    </source>
</evidence>
<dbReference type="Proteomes" id="UP000052237">
    <property type="component" value="Unassembled WGS sequence"/>
</dbReference>
<evidence type="ECO:0000313" key="5">
    <source>
        <dbReference type="Proteomes" id="UP000052245"/>
    </source>
</evidence>